<gene>
    <name evidence="2" type="ORF">HG15A2_37400</name>
</gene>
<dbReference type="Proteomes" id="UP000319852">
    <property type="component" value="Chromosome"/>
</dbReference>
<proteinExistence type="predicted"/>
<evidence type="ECO:0000313" key="2">
    <source>
        <dbReference type="EMBL" id="QDT00404.1"/>
    </source>
</evidence>
<dbReference type="Pfam" id="PF01522">
    <property type="entry name" value="Polysacc_deac_1"/>
    <property type="match status" value="1"/>
</dbReference>
<evidence type="ECO:0000259" key="1">
    <source>
        <dbReference type="Pfam" id="PF01522"/>
    </source>
</evidence>
<dbReference type="GO" id="GO:0016810">
    <property type="term" value="F:hydrolase activity, acting on carbon-nitrogen (but not peptide) bonds"/>
    <property type="evidence" value="ECO:0007669"/>
    <property type="project" value="InterPro"/>
</dbReference>
<dbReference type="InterPro" id="IPR011330">
    <property type="entry name" value="Glyco_hydro/deAcase_b/a-brl"/>
</dbReference>
<accession>A0A517MZX4</accession>
<reference evidence="2 3" key="1">
    <citation type="submission" date="2019-02" db="EMBL/GenBank/DDBJ databases">
        <title>Deep-cultivation of Planctomycetes and their phenomic and genomic characterization uncovers novel biology.</title>
        <authorList>
            <person name="Wiegand S."/>
            <person name="Jogler M."/>
            <person name="Boedeker C."/>
            <person name="Pinto D."/>
            <person name="Vollmers J."/>
            <person name="Rivas-Marin E."/>
            <person name="Kohn T."/>
            <person name="Peeters S.H."/>
            <person name="Heuer A."/>
            <person name="Rast P."/>
            <person name="Oberbeckmann S."/>
            <person name="Bunk B."/>
            <person name="Jeske O."/>
            <person name="Meyerdierks A."/>
            <person name="Storesund J.E."/>
            <person name="Kallscheuer N."/>
            <person name="Luecker S."/>
            <person name="Lage O.M."/>
            <person name="Pohl T."/>
            <person name="Merkel B.J."/>
            <person name="Hornburger P."/>
            <person name="Mueller R.-W."/>
            <person name="Bruemmer F."/>
            <person name="Labrenz M."/>
            <person name="Spormann A.M."/>
            <person name="Op den Camp H."/>
            <person name="Overmann J."/>
            <person name="Amann R."/>
            <person name="Jetten M.S.M."/>
            <person name="Mascher T."/>
            <person name="Medema M.H."/>
            <person name="Devos D.P."/>
            <person name="Kaster A.-K."/>
            <person name="Ovreas L."/>
            <person name="Rohde M."/>
            <person name="Galperin M.Y."/>
            <person name="Jogler C."/>
        </authorList>
    </citation>
    <scope>NUCLEOTIDE SEQUENCE [LARGE SCALE GENOMIC DNA]</scope>
    <source>
        <strain evidence="2 3">HG15A2</strain>
    </source>
</reference>
<feature type="domain" description="NodB homology" evidence="1">
    <location>
        <begin position="32"/>
        <end position="136"/>
    </location>
</feature>
<dbReference type="AlphaFoldDB" id="A0A517MZX4"/>
<dbReference type="InterPro" id="IPR002509">
    <property type="entry name" value="NODB_dom"/>
</dbReference>
<name>A0A517MZX4_9BACT</name>
<sequence length="289" mass="32480">MSTEIYVSWTLDCEATQRAVNDIELGCRSARAFVDLTMAAGMMPTLFVLPGDAQAYPKLLNTFAEEGVEIGLHYHPQEEGYDDFCGAYTADEQHEMYRTAVLQFANALGFEPRTFRTGSCSANDATFAVTAELGFTSCSHSMPGRKIMKLRSNWTGAPDHVHYAHPANRLLESGLDLVEVPVSTDPDSMLWSGGHPQDLRVELFDAKNQKFLIDKILQREKLRLGPIKSIVGLSHNIFRYDEPNDFRRQTFKQMLSDFSMLADRYEVRLKSATVSELATAYRAAAPHRQ</sequence>
<dbReference type="GO" id="GO:0005975">
    <property type="term" value="P:carbohydrate metabolic process"/>
    <property type="evidence" value="ECO:0007669"/>
    <property type="project" value="InterPro"/>
</dbReference>
<dbReference type="EMBL" id="CP036263">
    <property type="protein sequence ID" value="QDT00404.1"/>
    <property type="molecule type" value="Genomic_DNA"/>
</dbReference>
<dbReference type="OrthoDB" id="9812065at2"/>
<dbReference type="SUPFAM" id="SSF88713">
    <property type="entry name" value="Glycoside hydrolase/deacetylase"/>
    <property type="match status" value="1"/>
</dbReference>
<organism evidence="2 3">
    <name type="scientific">Adhaeretor mobilis</name>
    <dbReference type="NCBI Taxonomy" id="1930276"/>
    <lineage>
        <taxon>Bacteria</taxon>
        <taxon>Pseudomonadati</taxon>
        <taxon>Planctomycetota</taxon>
        <taxon>Planctomycetia</taxon>
        <taxon>Pirellulales</taxon>
        <taxon>Lacipirellulaceae</taxon>
        <taxon>Adhaeretor</taxon>
    </lineage>
</organism>
<keyword evidence="3" id="KW-1185">Reference proteome</keyword>
<dbReference type="Gene3D" id="3.20.20.370">
    <property type="entry name" value="Glycoside hydrolase/deacetylase"/>
    <property type="match status" value="1"/>
</dbReference>
<dbReference type="KEGG" id="amob:HG15A2_37400"/>
<protein>
    <submittedName>
        <fullName evidence="2">Polysaccharide deacetylase</fullName>
    </submittedName>
</protein>
<evidence type="ECO:0000313" key="3">
    <source>
        <dbReference type="Proteomes" id="UP000319852"/>
    </source>
</evidence>
<dbReference type="RefSeq" id="WP_145061882.1">
    <property type="nucleotide sequence ID" value="NZ_CP036263.1"/>
</dbReference>